<dbReference type="KEGG" id="abac:LuPra_04618"/>
<dbReference type="GO" id="GO:0016787">
    <property type="term" value="F:hydrolase activity"/>
    <property type="evidence" value="ECO:0007669"/>
    <property type="project" value="UniProtKB-KW"/>
</dbReference>
<feature type="domain" description="Phospholipase/carboxylesterase/thioesterase" evidence="1">
    <location>
        <begin position="14"/>
        <end position="204"/>
    </location>
</feature>
<evidence type="ECO:0000313" key="2">
    <source>
        <dbReference type="EMBL" id="AMY11368.1"/>
    </source>
</evidence>
<evidence type="ECO:0000259" key="1">
    <source>
        <dbReference type="Pfam" id="PF02230"/>
    </source>
</evidence>
<keyword evidence="3" id="KW-1185">Reference proteome</keyword>
<proteinExistence type="predicted"/>
<reference evidence="3" key="2">
    <citation type="submission" date="2016-04" db="EMBL/GenBank/DDBJ databases">
        <title>First Complete Genome Sequence of a Subdivision 6 Acidobacterium.</title>
        <authorList>
            <person name="Huang S."/>
            <person name="Vieira S."/>
            <person name="Bunk B."/>
            <person name="Riedel T."/>
            <person name="Sproeer C."/>
            <person name="Overmann J."/>
        </authorList>
    </citation>
    <scope>NUCLEOTIDE SEQUENCE [LARGE SCALE GENOMIC DNA]</scope>
    <source>
        <strain evidence="3">DSM 100886 HEG_-6_39</strain>
    </source>
</reference>
<dbReference type="Gene3D" id="3.40.50.1820">
    <property type="entry name" value="alpha/beta hydrolase"/>
    <property type="match status" value="1"/>
</dbReference>
<protein>
    <submittedName>
        <fullName evidence="2">Hydrolase MhqD</fullName>
        <ecNumber evidence="2">3.1.-.-</ecNumber>
    </submittedName>
</protein>
<dbReference type="EC" id="3.1.-.-" evidence="2"/>
<dbReference type="InterPro" id="IPR003140">
    <property type="entry name" value="PLipase/COase/thioEstase"/>
</dbReference>
<accession>A0A143PT86</accession>
<dbReference type="Pfam" id="PF02230">
    <property type="entry name" value="Abhydrolase_2"/>
    <property type="match status" value="1"/>
</dbReference>
<dbReference type="AlphaFoldDB" id="A0A143PT86"/>
<organism evidence="2 3">
    <name type="scientific">Luteitalea pratensis</name>
    <dbReference type="NCBI Taxonomy" id="1855912"/>
    <lineage>
        <taxon>Bacteria</taxon>
        <taxon>Pseudomonadati</taxon>
        <taxon>Acidobacteriota</taxon>
        <taxon>Vicinamibacteria</taxon>
        <taxon>Vicinamibacterales</taxon>
        <taxon>Vicinamibacteraceae</taxon>
        <taxon>Luteitalea</taxon>
    </lineage>
</organism>
<dbReference type="EMBL" id="CP015136">
    <property type="protein sequence ID" value="AMY11368.1"/>
    <property type="molecule type" value="Genomic_DNA"/>
</dbReference>
<dbReference type="Proteomes" id="UP000076079">
    <property type="component" value="Chromosome"/>
</dbReference>
<keyword evidence="2" id="KW-0378">Hydrolase</keyword>
<dbReference type="InterPro" id="IPR029058">
    <property type="entry name" value="AB_hydrolase_fold"/>
</dbReference>
<dbReference type="STRING" id="1855912.LuPra_04618"/>
<gene>
    <name evidence="2" type="primary">mhqD</name>
    <name evidence="2" type="ORF">LuPra_04618</name>
</gene>
<sequence length="210" mass="22286">MSLLDEFTHQFVPAEGTSTTTLVTLHGTGGDEHDLLDLGRALHPRAALLSPRGRVLEGNMPRFFRRFAEGRFDLDDVRVRAAELATLLDEAAIAYGLARDRMVAVGYSNGANIAHATLLLRPDSFAGAALLHAQFVLAPDPLPSLVGRAVFLAAGEADPIVPVAEARRLADTLAAAGATVTPFWSRGGHGLTGDDVEHAKRWLNSAGFGS</sequence>
<evidence type="ECO:0000313" key="3">
    <source>
        <dbReference type="Proteomes" id="UP000076079"/>
    </source>
</evidence>
<dbReference type="SUPFAM" id="SSF53474">
    <property type="entry name" value="alpha/beta-Hydrolases"/>
    <property type="match status" value="1"/>
</dbReference>
<reference evidence="2 3" key="1">
    <citation type="journal article" date="2016" name="Genome Announc.">
        <title>First Complete Genome Sequence of a Subdivision 6 Acidobacterium Strain.</title>
        <authorList>
            <person name="Huang S."/>
            <person name="Vieira S."/>
            <person name="Bunk B."/>
            <person name="Riedel T."/>
            <person name="Sproer C."/>
            <person name="Overmann J."/>
        </authorList>
    </citation>
    <scope>NUCLEOTIDE SEQUENCE [LARGE SCALE GENOMIC DNA]</scope>
    <source>
        <strain evidence="3">DSM 100886 HEG_-6_39</strain>
    </source>
</reference>
<dbReference type="PATRIC" id="fig|1813736.3.peg.4869"/>
<name>A0A143PT86_LUTPR</name>